<reference evidence="3" key="1">
    <citation type="submission" date="2013-02" db="EMBL/GenBank/DDBJ databases">
        <authorList>
            <consortium name="The Broad Institute Genome Sequencing Platform"/>
            <person name="Cuomo C."/>
            <person name="Becnel J."/>
            <person name="Sanscrainte N."/>
            <person name="Walker B."/>
            <person name="Young S.K."/>
            <person name="Zeng Q."/>
            <person name="Gargeya S."/>
            <person name="Fitzgerald M."/>
            <person name="Haas B."/>
            <person name="Abouelleil A."/>
            <person name="Alvarado L."/>
            <person name="Arachchi H.M."/>
            <person name="Berlin A.M."/>
            <person name="Chapman S.B."/>
            <person name="Dewar J."/>
            <person name="Goldberg J."/>
            <person name="Griggs A."/>
            <person name="Gujja S."/>
            <person name="Hansen M."/>
            <person name="Howarth C."/>
            <person name="Imamovic A."/>
            <person name="Larimer J."/>
            <person name="McCowan C."/>
            <person name="Murphy C."/>
            <person name="Neiman D."/>
            <person name="Pearson M."/>
            <person name="Priest M."/>
            <person name="Roberts A."/>
            <person name="Saif S."/>
            <person name="Shea T."/>
            <person name="Sisk P."/>
            <person name="Sykes S."/>
            <person name="Wortman J."/>
            <person name="Nusbaum C."/>
            <person name="Birren B."/>
        </authorList>
    </citation>
    <scope>NUCLEOTIDE SEQUENCE [LARGE SCALE GENOMIC DNA]</scope>
    <source>
        <strain evidence="3">PRA339</strain>
    </source>
</reference>
<keyword evidence="3" id="KW-1185">Reference proteome</keyword>
<proteinExistence type="predicted"/>
<dbReference type="EMBL" id="KK365154">
    <property type="protein sequence ID" value="KCZ80988.1"/>
    <property type="molecule type" value="Genomic_DNA"/>
</dbReference>
<accession>A0A059F132</accession>
<feature type="chain" id="PRO_5001571842" evidence="1">
    <location>
        <begin position="24"/>
        <end position="292"/>
    </location>
</feature>
<feature type="non-terminal residue" evidence="2">
    <location>
        <position position="292"/>
    </location>
</feature>
<reference evidence="2 3" key="2">
    <citation type="submission" date="2014-03" db="EMBL/GenBank/DDBJ databases">
        <title>The Genome Sequence of Anncaliia algerae insect isolate PRA339.</title>
        <authorList>
            <consortium name="The Broad Institute Genome Sequencing Platform"/>
            <consortium name="The Broad Institute Genome Sequencing Center for Infectious Disease"/>
            <person name="Cuomo C."/>
            <person name="Becnel J."/>
            <person name="Sanscrainte N."/>
            <person name="Walker B."/>
            <person name="Young S.K."/>
            <person name="Zeng Q."/>
            <person name="Gargeya S."/>
            <person name="Fitzgerald M."/>
            <person name="Haas B."/>
            <person name="Abouelleil A."/>
            <person name="Alvarado L."/>
            <person name="Arachchi H.M."/>
            <person name="Berlin A.M."/>
            <person name="Chapman S.B."/>
            <person name="Dewar J."/>
            <person name="Goldberg J."/>
            <person name="Griggs A."/>
            <person name="Gujja S."/>
            <person name="Hansen M."/>
            <person name="Howarth C."/>
            <person name="Imamovic A."/>
            <person name="Larimer J."/>
            <person name="McCowan C."/>
            <person name="Murphy C."/>
            <person name="Neiman D."/>
            <person name="Pearson M."/>
            <person name="Priest M."/>
            <person name="Roberts A."/>
            <person name="Saif S."/>
            <person name="Shea T."/>
            <person name="Sisk P."/>
            <person name="Sykes S."/>
            <person name="Wortman J."/>
            <person name="Nusbaum C."/>
            <person name="Birren B."/>
        </authorList>
    </citation>
    <scope>NUCLEOTIDE SEQUENCE [LARGE SCALE GENOMIC DNA]</scope>
    <source>
        <strain evidence="2 3">PRA339</strain>
    </source>
</reference>
<evidence type="ECO:0000256" key="1">
    <source>
        <dbReference type="SAM" id="SignalP"/>
    </source>
</evidence>
<name>A0A059F132_9MICR</name>
<dbReference type="VEuPathDB" id="MicrosporidiaDB:H312_01593"/>
<protein>
    <submittedName>
        <fullName evidence="2">Uncharacterized protein</fullName>
    </submittedName>
</protein>
<evidence type="ECO:0000313" key="2">
    <source>
        <dbReference type="EMBL" id="KCZ80988.1"/>
    </source>
</evidence>
<sequence>MTTFHVNIFFLLSIINNFESTLSIGPSDNTNVLTYYEIDDDTVLDHNSNPNFDNLIMKGGAFPSQKIYYDNNHGNFQINCNQDAVNSNNFNSLDNNEGKTMESEILCDNLPYIAEKVPEFIDYEEYLSSIRCGGFCTKNMENCTESGETNNSKLNSIEFQSIKENLSDVFAQEGIKFDYRYDLYPKNDKFCFSLPNSTISVDQQCVNNLGKEEKTKNIVATIDLGEENSERKTLEEPYGDVPSYNAELPTGHNILLPTMVEQLDVDCNDYNFGDLGEGIDKRRCYKKMKLCS</sequence>
<organism evidence="2 3">
    <name type="scientific">Anncaliia algerae PRA339</name>
    <dbReference type="NCBI Taxonomy" id="1288291"/>
    <lineage>
        <taxon>Eukaryota</taxon>
        <taxon>Fungi</taxon>
        <taxon>Fungi incertae sedis</taxon>
        <taxon>Microsporidia</taxon>
        <taxon>Tubulinosematoidea</taxon>
        <taxon>Tubulinosematidae</taxon>
        <taxon>Anncaliia</taxon>
    </lineage>
</organism>
<feature type="signal peptide" evidence="1">
    <location>
        <begin position="1"/>
        <end position="23"/>
    </location>
</feature>
<dbReference type="HOGENOM" id="CLU_954908_0_0_1"/>
<dbReference type="OrthoDB" id="10403129at2759"/>
<evidence type="ECO:0000313" key="3">
    <source>
        <dbReference type="Proteomes" id="UP000030655"/>
    </source>
</evidence>
<dbReference type="Proteomes" id="UP000030655">
    <property type="component" value="Unassembled WGS sequence"/>
</dbReference>
<keyword evidence="1" id="KW-0732">Signal</keyword>
<dbReference type="AlphaFoldDB" id="A0A059F132"/>
<gene>
    <name evidence="2" type="ORF">H312_01593</name>
</gene>